<accession>A0A9N9QMP2</accession>
<dbReference type="Proteomes" id="UP001152799">
    <property type="component" value="Chromosome 2"/>
</dbReference>
<reference evidence="1" key="1">
    <citation type="submission" date="2022-01" db="EMBL/GenBank/DDBJ databases">
        <authorList>
            <person name="King R."/>
        </authorList>
    </citation>
    <scope>NUCLEOTIDE SEQUENCE</scope>
</reference>
<protein>
    <submittedName>
        <fullName evidence="1">Uncharacterized protein</fullName>
    </submittedName>
</protein>
<proteinExistence type="predicted"/>
<dbReference type="AlphaFoldDB" id="A0A9N9QMP2"/>
<gene>
    <name evidence="1" type="ORF">CEUTPL_LOCUS4712</name>
</gene>
<keyword evidence="2" id="KW-1185">Reference proteome</keyword>
<dbReference type="EMBL" id="OU892278">
    <property type="protein sequence ID" value="CAG9764066.1"/>
    <property type="molecule type" value="Genomic_DNA"/>
</dbReference>
<dbReference type="OrthoDB" id="6738932at2759"/>
<evidence type="ECO:0000313" key="2">
    <source>
        <dbReference type="Proteomes" id="UP001152799"/>
    </source>
</evidence>
<organism evidence="1 2">
    <name type="scientific">Ceutorhynchus assimilis</name>
    <name type="common">cabbage seed weevil</name>
    <dbReference type="NCBI Taxonomy" id="467358"/>
    <lineage>
        <taxon>Eukaryota</taxon>
        <taxon>Metazoa</taxon>
        <taxon>Ecdysozoa</taxon>
        <taxon>Arthropoda</taxon>
        <taxon>Hexapoda</taxon>
        <taxon>Insecta</taxon>
        <taxon>Pterygota</taxon>
        <taxon>Neoptera</taxon>
        <taxon>Endopterygota</taxon>
        <taxon>Coleoptera</taxon>
        <taxon>Polyphaga</taxon>
        <taxon>Cucujiformia</taxon>
        <taxon>Curculionidae</taxon>
        <taxon>Ceutorhynchinae</taxon>
        <taxon>Ceutorhynchus</taxon>
    </lineage>
</organism>
<evidence type="ECO:0000313" key="1">
    <source>
        <dbReference type="EMBL" id="CAG9764066.1"/>
    </source>
</evidence>
<name>A0A9N9QMP2_9CUCU</name>
<sequence length="173" mass="19630">MVLSDTVSQPEVEPGIYELQKRERGKVNVFIFALNETEADTREGRMEKEIKAVRDLRKSVNPNTPLADINTLRLGQFTPGKVRPVKVIFNTEVDALSILRFKSKLDRTGKYLKYDQTKAQRAYLGKVIRELEERTANGEINIKIKYHNGTPKIVKFREAMANAGGGQKIPNNV</sequence>